<proteinExistence type="inferred from homology"/>
<feature type="domain" description="Xaa-Pro dipeptidyl-peptidase C-terminal" evidence="3">
    <location>
        <begin position="326"/>
        <end position="535"/>
    </location>
</feature>
<dbReference type="PATRIC" id="fig|285473.5.peg.719"/>
<dbReference type="InterPro" id="IPR005674">
    <property type="entry name" value="CocE/Ser_esterase"/>
</dbReference>
<name>A0A1D8FXH3_9ACTN</name>
<dbReference type="Pfam" id="PF02129">
    <property type="entry name" value="Peptidase_S15"/>
    <property type="match status" value="1"/>
</dbReference>
<dbReference type="InterPro" id="IPR050261">
    <property type="entry name" value="FrsA_esterase"/>
</dbReference>
<comment type="similarity">
    <text evidence="1">Belongs to the AB hydrolase superfamily.</text>
</comment>
<dbReference type="EMBL" id="CP017316">
    <property type="protein sequence ID" value="AOT57882.1"/>
    <property type="molecule type" value="Genomic_DNA"/>
</dbReference>
<gene>
    <name evidence="4" type="ORF">A4G23_00678</name>
</gene>
<dbReference type="AlphaFoldDB" id="A0A1D8FXH3"/>
<dbReference type="NCBIfam" id="TIGR00976">
    <property type="entry name" value="CocE_NonD"/>
    <property type="match status" value="1"/>
</dbReference>
<dbReference type="OrthoDB" id="3276960at2"/>
<keyword evidence="5" id="KW-1185">Reference proteome</keyword>
<evidence type="ECO:0000259" key="3">
    <source>
        <dbReference type="SMART" id="SM00939"/>
    </source>
</evidence>
<evidence type="ECO:0000256" key="2">
    <source>
        <dbReference type="ARBA" id="ARBA00022801"/>
    </source>
</evidence>
<keyword evidence="4" id="KW-0645">Protease</keyword>
<dbReference type="InterPro" id="IPR000383">
    <property type="entry name" value="Xaa-Pro-like_dom"/>
</dbReference>
<dbReference type="Gene3D" id="3.40.50.1820">
    <property type="entry name" value="alpha/beta hydrolase"/>
    <property type="match status" value="1"/>
</dbReference>
<reference evidence="4 5" key="1">
    <citation type="submission" date="2016-09" db="EMBL/GenBank/DDBJ databases">
        <title>Streptomyces rubrolavendulae MJM4426 Genome sequencing and assembly.</title>
        <authorList>
            <person name="Kim J.-G."/>
        </authorList>
    </citation>
    <scope>NUCLEOTIDE SEQUENCE [LARGE SCALE GENOMIC DNA]</scope>
    <source>
        <strain evidence="4 5">MJM4426</strain>
    </source>
</reference>
<evidence type="ECO:0000313" key="4">
    <source>
        <dbReference type="EMBL" id="AOT57882.1"/>
    </source>
</evidence>
<keyword evidence="2" id="KW-0378">Hydrolase</keyword>
<dbReference type="GO" id="GO:0052689">
    <property type="term" value="F:carboxylic ester hydrolase activity"/>
    <property type="evidence" value="ECO:0007669"/>
    <property type="project" value="UniProtKB-ARBA"/>
</dbReference>
<dbReference type="SMART" id="SM00939">
    <property type="entry name" value="PepX_C"/>
    <property type="match status" value="1"/>
</dbReference>
<dbReference type="InterPro" id="IPR013736">
    <property type="entry name" value="Xaa-Pro_dipept_C"/>
</dbReference>
<dbReference type="GO" id="GO:0004177">
    <property type="term" value="F:aminopeptidase activity"/>
    <property type="evidence" value="ECO:0007669"/>
    <property type="project" value="UniProtKB-KW"/>
</dbReference>
<evidence type="ECO:0000256" key="1">
    <source>
        <dbReference type="ARBA" id="ARBA00008645"/>
    </source>
</evidence>
<dbReference type="InterPro" id="IPR029058">
    <property type="entry name" value="AB_hydrolase_fold"/>
</dbReference>
<dbReference type="InterPro" id="IPR008979">
    <property type="entry name" value="Galactose-bd-like_sf"/>
</dbReference>
<dbReference type="Gene3D" id="2.60.120.260">
    <property type="entry name" value="Galactose-binding domain-like"/>
    <property type="match status" value="1"/>
</dbReference>
<dbReference type="PANTHER" id="PTHR22946">
    <property type="entry name" value="DIENELACTONE HYDROLASE DOMAIN-CONTAINING PROTEIN-RELATED"/>
    <property type="match status" value="1"/>
</dbReference>
<dbReference type="KEGG" id="srn:A4G23_00678"/>
<protein>
    <submittedName>
        <fullName evidence="4">X-prolyl-dipeptidyl aminopeptidase</fullName>
    </submittedName>
</protein>
<dbReference type="GO" id="GO:0008239">
    <property type="term" value="F:dipeptidyl-peptidase activity"/>
    <property type="evidence" value="ECO:0007669"/>
    <property type="project" value="InterPro"/>
</dbReference>
<organism evidence="4 5">
    <name type="scientific">Streptomyces rubrolavendulae</name>
    <dbReference type="NCBI Taxonomy" id="285473"/>
    <lineage>
        <taxon>Bacteria</taxon>
        <taxon>Bacillati</taxon>
        <taxon>Actinomycetota</taxon>
        <taxon>Actinomycetes</taxon>
        <taxon>Kitasatosporales</taxon>
        <taxon>Streptomycetaceae</taxon>
        <taxon>Streptomyces</taxon>
    </lineage>
</organism>
<keyword evidence="4" id="KW-0031">Aminopeptidase</keyword>
<dbReference type="PANTHER" id="PTHR22946:SF9">
    <property type="entry name" value="POLYKETIDE TRANSFERASE AF380"/>
    <property type="match status" value="1"/>
</dbReference>
<dbReference type="Proteomes" id="UP000095349">
    <property type="component" value="Chromosome"/>
</dbReference>
<dbReference type="Pfam" id="PF08530">
    <property type="entry name" value="PepX_C"/>
    <property type="match status" value="1"/>
</dbReference>
<accession>A0A1D8FXH3</accession>
<dbReference type="SUPFAM" id="SSF53474">
    <property type="entry name" value="alpha/beta-Hydrolases"/>
    <property type="match status" value="1"/>
</dbReference>
<dbReference type="STRING" id="285473.A4G23_00678"/>
<sequence length="537" mass="57511">MSRITPTAPLRPHRSRIAATALTAAIVTGTGIGLAPVTQAVEAPTAATASQTLPTTTRFVDIAGYEGVTLAANVVAANVVAPTDTSRDYPVIVLPTSWAMPQIEYIAQATKLAEKGYVVVSYNVRGFWQSEGEIEVAGPKDVADARKVIDWALANTAADPELIGMAGVSYGAGISLLTAAQDARVDAVSAMSGWADLVESLYKGETQHTQATAILASLGYATGRPSAEAAEKMEIMLSGKTDRIDEVIPWAEQRSVVHQVDRLNTNDTAIMLANAWGDSFFAPNQYASFYEKLSGPKRLELRPGDHATAEGLGLLGLPNDVWNNTFRWFDHHLKGVQNGIDAEEPVQLKSRSGGEYEGYASWAAVPSRTQNLRFRDDEDILPQLESGANAGISFLSSMLDQFARVSPTVSIPLLPSISAAVWQTERYDTVQKVRGTPTMRATVTSNRSDGTVVAYLYSVNGLGIGELVSHGPVSFHGKTPGQPFTLDVEMFSTAYDVPAGNRLALVIDGVDTLYNNYNTAFQAIDFAGGAELNVPLR</sequence>
<evidence type="ECO:0000313" key="5">
    <source>
        <dbReference type="Proteomes" id="UP000095349"/>
    </source>
</evidence>
<dbReference type="SUPFAM" id="SSF49785">
    <property type="entry name" value="Galactose-binding domain-like"/>
    <property type="match status" value="1"/>
</dbReference>